<dbReference type="STRING" id="1821621.A8C75_03920"/>
<gene>
    <name evidence="6" type="ORF">A8C75_03920</name>
</gene>
<dbReference type="GO" id="GO:0003700">
    <property type="term" value="F:DNA-binding transcription factor activity"/>
    <property type="evidence" value="ECO:0007669"/>
    <property type="project" value="InterPro"/>
</dbReference>
<accession>A0A1A9EUX9</accession>
<evidence type="ECO:0000313" key="7">
    <source>
        <dbReference type="Proteomes" id="UP000078070"/>
    </source>
</evidence>
<dbReference type="InterPro" id="IPR018060">
    <property type="entry name" value="HTH_AraC"/>
</dbReference>
<reference evidence="6 7" key="2">
    <citation type="journal article" date="2018" name="Int. J. Syst. Evol. Microbiol.">
        <title>Marinobacterium aestuarii sp. nov., a benzene-degrading marine bacterium isolated from estuary sediment.</title>
        <authorList>
            <person name="Bae S.S."/>
            <person name="Jung J."/>
            <person name="Chung D."/>
            <person name="Baek K."/>
        </authorList>
    </citation>
    <scope>NUCLEOTIDE SEQUENCE [LARGE SCALE GENOMIC DNA]</scope>
    <source>
        <strain evidence="6 7">ST58-10</strain>
    </source>
</reference>
<dbReference type="Pfam" id="PF12833">
    <property type="entry name" value="HTH_18"/>
    <property type="match status" value="1"/>
</dbReference>
<dbReference type="AlphaFoldDB" id="A0A1A9EUX9"/>
<dbReference type="Proteomes" id="UP000078070">
    <property type="component" value="Chromosome"/>
</dbReference>
<evidence type="ECO:0000256" key="2">
    <source>
        <dbReference type="ARBA" id="ARBA00023125"/>
    </source>
</evidence>
<keyword evidence="7" id="KW-1185">Reference proteome</keyword>
<dbReference type="GO" id="GO:0043565">
    <property type="term" value="F:sequence-specific DNA binding"/>
    <property type="evidence" value="ECO:0007669"/>
    <property type="project" value="InterPro"/>
</dbReference>
<dbReference type="OrthoDB" id="9814125at2"/>
<evidence type="ECO:0000259" key="5">
    <source>
        <dbReference type="PROSITE" id="PS01124"/>
    </source>
</evidence>
<dbReference type="CDD" id="cd06999">
    <property type="entry name" value="cupin_HpaA-like_N"/>
    <property type="match status" value="1"/>
</dbReference>
<protein>
    <recommendedName>
        <fullName evidence="5">HTH araC/xylS-type domain-containing protein</fullName>
    </recommendedName>
</protein>
<dbReference type="InterPro" id="IPR003313">
    <property type="entry name" value="AraC-bd"/>
</dbReference>
<dbReference type="InterPro" id="IPR014710">
    <property type="entry name" value="RmlC-like_jellyroll"/>
</dbReference>
<evidence type="ECO:0000256" key="4">
    <source>
        <dbReference type="ARBA" id="ARBA00023163"/>
    </source>
</evidence>
<dbReference type="Gene3D" id="1.10.10.60">
    <property type="entry name" value="Homeodomain-like"/>
    <property type="match status" value="1"/>
</dbReference>
<feature type="domain" description="HTH araC/xylS-type" evidence="5">
    <location>
        <begin position="203"/>
        <end position="301"/>
    </location>
</feature>
<dbReference type="InterPro" id="IPR020449">
    <property type="entry name" value="Tscrpt_reg_AraC-type_HTH"/>
</dbReference>
<dbReference type="SMART" id="SM00342">
    <property type="entry name" value="HTH_ARAC"/>
    <property type="match status" value="1"/>
</dbReference>
<proteinExistence type="predicted"/>
<sequence length="309" mass="34989">MTAPTRSRTASDQAQIPHFSLYGEAGTIEDPAFVHIENITSRSSVHGWVIKPHRHGRMFQMICMFSGGVEVQLDEKVHRLEGPWAITIPPGAVHGFRFEPDTLGMVLTLAEPMLSDASYSRSQPYFEPLLSTPMTIAFEQNGPHFAQLQHLLRQIDWEFNRPDTGRALMCEWLAQAVLMTLRRQLDLHGLSAESASTPSATLAAFRQQVEAHFRDHRTVVEYADSLGTSAARLNRLCKQLLAKTAKAVPQERLLLETKRRLIYTRSNLDEIAYDLGFQDPAYFSRFFKRATGLTPGRFRSENNFDTTPE</sequence>
<dbReference type="InterPro" id="IPR047264">
    <property type="entry name" value="Cupin_HpaA-like_N"/>
</dbReference>
<evidence type="ECO:0000256" key="3">
    <source>
        <dbReference type="ARBA" id="ARBA00023159"/>
    </source>
</evidence>
<keyword evidence="2" id="KW-0238">DNA-binding</keyword>
<name>A0A1A9EUX9_9GAMM</name>
<dbReference type="InterPro" id="IPR009057">
    <property type="entry name" value="Homeodomain-like_sf"/>
</dbReference>
<evidence type="ECO:0000313" key="6">
    <source>
        <dbReference type="EMBL" id="ANG61705.1"/>
    </source>
</evidence>
<dbReference type="Pfam" id="PF02311">
    <property type="entry name" value="AraC_binding"/>
    <property type="match status" value="1"/>
</dbReference>
<dbReference type="PRINTS" id="PR00032">
    <property type="entry name" value="HTHARAC"/>
</dbReference>
<organism evidence="6 7">
    <name type="scientific">Marinobacterium aestuarii</name>
    <dbReference type="NCBI Taxonomy" id="1821621"/>
    <lineage>
        <taxon>Bacteria</taxon>
        <taxon>Pseudomonadati</taxon>
        <taxon>Pseudomonadota</taxon>
        <taxon>Gammaproteobacteria</taxon>
        <taxon>Oceanospirillales</taxon>
        <taxon>Oceanospirillaceae</taxon>
        <taxon>Marinobacterium</taxon>
    </lineage>
</organism>
<dbReference type="Gene3D" id="2.60.120.10">
    <property type="entry name" value="Jelly Rolls"/>
    <property type="match status" value="1"/>
</dbReference>
<dbReference type="SUPFAM" id="SSF51182">
    <property type="entry name" value="RmlC-like cupins"/>
    <property type="match status" value="1"/>
</dbReference>
<dbReference type="PROSITE" id="PS01124">
    <property type="entry name" value="HTH_ARAC_FAMILY_2"/>
    <property type="match status" value="1"/>
</dbReference>
<dbReference type="PANTHER" id="PTHR43280:SF32">
    <property type="entry name" value="TRANSCRIPTIONAL REGULATORY PROTEIN"/>
    <property type="match status" value="1"/>
</dbReference>
<keyword evidence="1" id="KW-0805">Transcription regulation</keyword>
<keyword evidence="4" id="KW-0804">Transcription</keyword>
<dbReference type="KEGG" id="mars:A8C75_03920"/>
<reference evidence="7" key="1">
    <citation type="submission" date="2016-05" db="EMBL/GenBank/DDBJ databases">
        <authorList>
            <person name="Baek K."/>
            <person name="Yang S.-J."/>
        </authorList>
    </citation>
    <scope>NUCLEOTIDE SEQUENCE [LARGE SCALE GENOMIC DNA]</scope>
    <source>
        <strain evidence="7">ST58-10</strain>
    </source>
</reference>
<dbReference type="InterPro" id="IPR011051">
    <property type="entry name" value="RmlC_Cupin_sf"/>
</dbReference>
<dbReference type="PANTHER" id="PTHR43280">
    <property type="entry name" value="ARAC-FAMILY TRANSCRIPTIONAL REGULATOR"/>
    <property type="match status" value="1"/>
</dbReference>
<dbReference type="SUPFAM" id="SSF46689">
    <property type="entry name" value="Homeodomain-like"/>
    <property type="match status" value="1"/>
</dbReference>
<keyword evidence="3" id="KW-0010">Activator</keyword>
<evidence type="ECO:0000256" key="1">
    <source>
        <dbReference type="ARBA" id="ARBA00023015"/>
    </source>
</evidence>
<dbReference type="RefSeq" id="WP_067378398.1">
    <property type="nucleotide sequence ID" value="NZ_CP015839.1"/>
</dbReference>
<dbReference type="EMBL" id="CP015839">
    <property type="protein sequence ID" value="ANG61705.1"/>
    <property type="molecule type" value="Genomic_DNA"/>
</dbReference>